<evidence type="ECO:0000313" key="4">
    <source>
        <dbReference type="Proteomes" id="UP000217199"/>
    </source>
</evidence>
<sequence>MASPTGNYIVVFQDDVTSEQINNYAEQVEKDGGNIKERFDPILNGFSASIADATFQSFQSLQGSVIKYIEPDQTVTTQ</sequence>
<dbReference type="InterPro" id="IPR010259">
    <property type="entry name" value="S8pro/Inhibitor_I9"/>
</dbReference>
<evidence type="ECO:0000313" key="3">
    <source>
        <dbReference type="EMBL" id="PAV18998.1"/>
    </source>
</evidence>
<dbReference type="PANTHER" id="PTHR28288:SF2">
    <property type="entry name" value="PROTEASE B INHIBITOR 2"/>
    <property type="match status" value="1"/>
</dbReference>
<accession>A0A286UHH7</accession>
<dbReference type="InterPro" id="IPR037045">
    <property type="entry name" value="S8pro/Inhibitor_I9_sf"/>
</dbReference>
<dbReference type="InterPro" id="IPR052471">
    <property type="entry name" value="PBI_I9"/>
</dbReference>
<comment type="caution">
    <text evidence="3">The sequence shown here is derived from an EMBL/GenBank/DDBJ whole genome shotgun (WGS) entry which is preliminary data.</text>
</comment>
<proteinExistence type="inferred from homology"/>
<organism evidence="3 4">
    <name type="scientific">Pyrrhoderma noxium</name>
    <dbReference type="NCBI Taxonomy" id="2282107"/>
    <lineage>
        <taxon>Eukaryota</taxon>
        <taxon>Fungi</taxon>
        <taxon>Dikarya</taxon>
        <taxon>Basidiomycota</taxon>
        <taxon>Agaricomycotina</taxon>
        <taxon>Agaricomycetes</taxon>
        <taxon>Hymenochaetales</taxon>
        <taxon>Hymenochaetaceae</taxon>
        <taxon>Pyrrhoderma</taxon>
    </lineage>
</organism>
<dbReference type="InParanoid" id="A0A286UHH7"/>
<evidence type="ECO:0000256" key="1">
    <source>
        <dbReference type="ARBA" id="ARBA00038069"/>
    </source>
</evidence>
<dbReference type="Pfam" id="PF05922">
    <property type="entry name" value="Inhibitor_I9"/>
    <property type="match status" value="1"/>
</dbReference>
<dbReference type="STRING" id="2282107.A0A286UHH7"/>
<dbReference type="Gene3D" id="3.30.70.80">
    <property type="entry name" value="Peptidase S8 propeptide/proteinase inhibitor I9"/>
    <property type="match status" value="1"/>
</dbReference>
<dbReference type="Proteomes" id="UP000217199">
    <property type="component" value="Unassembled WGS sequence"/>
</dbReference>
<dbReference type="EMBL" id="NBII01000005">
    <property type="protein sequence ID" value="PAV18998.1"/>
    <property type="molecule type" value="Genomic_DNA"/>
</dbReference>
<protein>
    <submittedName>
        <fullName evidence="3">Protease propeptide inhibitor</fullName>
    </submittedName>
</protein>
<name>A0A286UHH7_9AGAM</name>
<dbReference type="GO" id="GO:0004866">
    <property type="term" value="F:endopeptidase inhibitor activity"/>
    <property type="evidence" value="ECO:0007669"/>
    <property type="project" value="TreeGrafter"/>
</dbReference>
<reference evidence="3 4" key="1">
    <citation type="journal article" date="2017" name="Mol. Ecol.">
        <title>Comparative and population genomic landscape of Phellinus noxius: A hypervariable fungus causing root rot in trees.</title>
        <authorList>
            <person name="Chung C.L."/>
            <person name="Lee T.J."/>
            <person name="Akiba M."/>
            <person name="Lee H.H."/>
            <person name="Kuo T.H."/>
            <person name="Liu D."/>
            <person name="Ke H.M."/>
            <person name="Yokoi T."/>
            <person name="Roa M.B."/>
            <person name="Lu M.J."/>
            <person name="Chang Y.Y."/>
            <person name="Ann P.J."/>
            <person name="Tsai J.N."/>
            <person name="Chen C.Y."/>
            <person name="Tzean S.S."/>
            <person name="Ota Y."/>
            <person name="Hattori T."/>
            <person name="Sahashi N."/>
            <person name="Liou R.F."/>
            <person name="Kikuchi T."/>
            <person name="Tsai I.J."/>
        </authorList>
    </citation>
    <scope>NUCLEOTIDE SEQUENCE [LARGE SCALE GENOMIC DNA]</scope>
    <source>
        <strain evidence="3 4">FFPRI411160</strain>
    </source>
</reference>
<comment type="similarity">
    <text evidence="1">Belongs to the protease inhibitor I9 family.</text>
</comment>
<dbReference type="AlphaFoldDB" id="A0A286UHH7"/>
<gene>
    <name evidence="3" type="ORF">PNOK_0584200</name>
</gene>
<evidence type="ECO:0000259" key="2">
    <source>
        <dbReference type="Pfam" id="PF05922"/>
    </source>
</evidence>
<keyword evidence="4" id="KW-1185">Reference proteome</keyword>
<dbReference type="OrthoDB" id="5518345at2759"/>
<dbReference type="GO" id="GO:0042144">
    <property type="term" value="P:vacuole fusion, non-autophagic"/>
    <property type="evidence" value="ECO:0007669"/>
    <property type="project" value="TreeGrafter"/>
</dbReference>
<feature type="domain" description="Inhibitor I9" evidence="2">
    <location>
        <begin position="7"/>
        <end position="77"/>
    </location>
</feature>
<dbReference type="PANTHER" id="PTHR28288">
    <property type="entry name" value="PROTEASE B INHIBITOR 2"/>
    <property type="match status" value="1"/>
</dbReference>
<dbReference type="SUPFAM" id="SSF54897">
    <property type="entry name" value="Protease propeptides/inhibitors"/>
    <property type="match status" value="1"/>
</dbReference>